<feature type="compositionally biased region" description="Basic and acidic residues" evidence="5">
    <location>
        <begin position="848"/>
        <end position="868"/>
    </location>
</feature>
<dbReference type="PRINTS" id="PR00452">
    <property type="entry name" value="SH3DOMAIN"/>
</dbReference>
<organism evidence="10 11">
    <name type="scientific">Testicularia cyperi</name>
    <dbReference type="NCBI Taxonomy" id="1882483"/>
    <lineage>
        <taxon>Eukaryota</taxon>
        <taxon>Fungi</taxon>
        <taxon>Dikarya</taxon>
        <taxon>Basidiomycota</taxon>
        <taxon>Ustilaginomycotina</taxon>
        <taxon>Ustilaginomycetes</taxon>
        <taxon>Ustilaginales</taxon>
        <taxon>Anthracoideaceae</taxon>
        <taxon>Testicularia</taxon>
    </lineage>
</organism>
<evidence type="ECO:0000259" key="9">
    <source>
        <dbReference type="PROSITE" id="PS50212"/>
    </source>
</evidence>
<dbReference type="PANTHER" id="PTHR23113">
    <property type="entry name" value="GUANINE NUCLEOTIDE EXCHANGE FACTOR"/>
    <property type="match status" value="1"/>
</dbReference>
<dbReference type="GO" id="GO:0005886">
    <property type="term" value="C:plasma membrane"/>
    <property type="evidence" value="ECO:0007669"/>
    <property type="project" value="TreeGrafter"/>
</dbReference>
<evidence type="ECO:0000313" key="10">
    <source>
        <dbReference type="EMBL" id="PWZ00756.1"/>
    </source>
</evidence>
<dbReference type="InterPro" id="IPR056685">
    <property type="entry name" value="DUF7783"/>
</dbReference>
<dbReference type="OrthoDB" id="28357at2759"/>
<evidence type="ECO:0000256" key="3">
    <source>
        <dbReference type="PROSITE-ProRule" id="PRU00168"/>
    </source>
</evidence>
<keyword evidence="1 4" id="KW-0728">SH3 domain</keyword>
<dbReference type="InterPro" id="IPR036964">
    <property type="entry name" value="RASGEF_cat_dom_sf"/>
</dbReference>
<dbReference type="CDD" id="cd11883">
    <property type="entry name" value="SH3_Sdc25"/>
    <property type="match status" value="1"/>
</dbReference>
<feature type="compositionally biased region" description="Basic and acidic residues" evidence="5">
    <location>
        <begin position="417"/>
        <end position="447"/>
    </location>
</feature>
<feature type="compositionally biased region" description="Low complexity" evidence="5">
    <location>
        <begin position="896"/>
        <end position="914"/>
    </location>
</feature>
<dbReference type="SMART" id="SM00326">
    <property type="entry name" value="SH3"/>
    <property type="match status" value="1"/>
</dbReference>
<dbReference type="Pfam" id="PF00618">
    <property type="entry name" value="RasGEF_N"/>
    <property type="match status" value="1"/>
</dbReference>
<dbReference type="Gene3D" id="1.10.840.10">
    <property type="entry name" value="Ras guanine-nucleotide exchange factors catalytic domain"/>
    <property type="match status" value="1"/>
</dbReference>
<feature type="domain" description="N-terminal Ras-GEF" evidence="9">
    <location>
        <begin position="1032"/>
        <end position="1165"/>
    </location>
</feature>
<feature type="compositionally biased region" description="Low complexity" evidence="5">
    <location>
        <begin position="553"/>
        <end position="562"/>
    </location>
</feature>
<proteinExistence type="predicted"/>
<accession>A0A317XR18</accession>
<feature type="chain" id="PRO_5016319468" evidence="6">
    <location>
        <begin position="28"/>
        <end position="1560"/>
    </location>
</feature>
<dbReference type="GO" id="GO:0005085">
    <property type="term" value="F:guanyl-nucleotide exchange factor activity"/>
    <property type="evidence" value="ECO:0007669"/>
    <property type="project" value="UniProtKB-KW"/>
</dbReference>
<reference evidence="10 11" key="1">
    <citation type="journal article" date="2018" name="Mol. Biol. Evol.">
        <title>Broad Genomic Sampling Reveals a Smut Pathogenic Ancestry of the Fungal Clade Ustilaginomycotina.</title>
        <authorList>
            <person name="Kijpornyongpan T."/>
            <person name="Mondo S.J."/>
            <person name="Barry K."/>
            <person name="Sandor L."/>
            <person name="Lee J."/>
            <person name="Lipzen A."/>
            <person name="Pangilinan J."/>
            <person name="LaButti K."/>
            <person name="Hainaut M."/>
            <person name="Henrissat B."/>
            <person name="Grigoriev I.V."/>
            <person name="Spatafora J.W."/>
            <person name="Aime M.C."/>
        </authorList>
    </citation>
    <scope>NUCLEOTIDE SEQUENCE [LARGE SCALE GENOMIC DNA]</scope>
    <source>
        <strain evidence="10 11">MCA 3645</strain>
    </source>
</reference>
<evidence type="ECO:0000313" key="11">
    <source>
        <dbReference type="Proteomes" id="UP000246740"/>
    </source>
</evidence>
<dbReference type="PROSITE" id="PS50009">
    <property type="entry name" value="RASGEF_CAT"/>
    <property type="match status" value="1"/>
</dbReference>
<dbReference type="STRING" id="1882483.A0A317XR18"/>
<dbReference type="InterPro" id="IPR000651">
    <property type="entry name" value="Ras-like_Gua-exchang_fac_N"/>
</dbReference>
<feature type="domain" description="SH3" evidence="7">
    <location>
        <begin position="160"/>
        <end position="219"/>
    </location>
</feature>
<feature type="compositionally biased region" description="Basic and acidic residues" evidence="5">
    <location>
        <begin position="760"/>
        <end position="775"/>
    </location>
</feature>
<feature type="compositionally biased region" description="Low complexity" evidence="5">
    <location>
        <begin position="532"/>
        <end position="544"/>
    </location>
</feature>
<keyword evidence="11" id="KW-1185">Reference proteome</keyword>
<dbReference type="Gene3D" id="2.30.30.40">
    <property type="entry name" value="SH3 Domains"/>
    <property type="match status" value="1"/>
</dbReference>
<keyword evidence="6" id="KW-0732">Signal</keyword>
<dbReference type="Pfam" id="PF00617">
    <property type="entry name" value="RasGEF"/>
    <property type="match status" value="1"/>
</dbReference>
<sequence length="1560" mass="169829">MLPSVTFNLVPALSLFLPCSCGRRAASLTFNFWSRRRGPVLELVRLNKGMMRLGSYMTCFGLCCFDLSPAAISAGASGKGKGDLSPRSHAPNTLAFPKLKRNTTTAVSGPQALDFHSAVTVAPLPHETMASASLSHYHHGLGIAETGYSDGENDDSFYVQPEEHVVALHDFSSNNATCLSFQAGQVIKVYNRDPSGWWDGELDGHRGWFPSNYVDQEAVYVADPDESDGQLAGYAESGYGAYSESDNGEGSSIPYPASYQRERYYSAHTSRSPTPTSTPFADNGDGGVLDPILHAISLLRNAVRANRVSHFQPSTACVISSVRSVLSATDCLTRESSVLQANPQLARERKAILSELSKLVTQARKASAPMVDETFRNVEMDTMVSLAEQVLRNVRRFIEVAVDCGVPVPERRSSVYDDLYSERNRSQHPSADRTRNPAGRQELDKTPTPDSPHVLAAGLHGPAYVDRSGSGHPPPRATKSYADMRRPYGQRRHLSDASADSEGSGDAVAQARSLTHNKLVAGRAVGAEQTAAAAASTSRQTSQSLLMARSRSDSSSESPDSTSGHETGSQHGSTGSAEDDTPPASVERTPHEVMQRLSTTNDQLLSIIAAFIGHVHTHTSESHASSYARLIDMTREAVVGVRNLLLVVEAVNNNSMLQQQRPRETSILWETRENLYEATTQLVTAARIVTSAPSAAIVAGSAAEAEDKAHLLQAATSVLRTGGECVGAVRLCIDRLDRNFAIVLPEPTRSYRSSQASSMSHRDERFQGDRARDSIRDDDDEADAMSRSGVRDGPRRKHTLSFLGRKATSLSCLKQQYERDEQLSSFEDIDEDDLSVNEDEMPTPSALRMDRQLPDTEVDSTVKAERSHGRMQSLSNDMARVTASELAPQRRRAATSSRPPGSISGSSGASSVDLSSREPSRTSRSTIQSIYSENTGETSARNSLDQQPHPGHDSGRMSQSQTLHNKQQQQHQRRQSQISTDAHSTAQAAAKQLAGGVTDRQSMYREPRGPAVSIEARYMGPDYDPSDVICNGEGQVTGASLQALVEKMTPHDTTIDPTFSNAFFVCFRMFTSPVELLETLTARFDMHPPASVPMSEADVARWREKKVTPVQLRVLNFLKNWLESHWNPATDAVILEKLINFTERAASGPLANPAQRLGELARKRLDNGAQKTTVLVGNQRGPGSLQRVISSDRMKHGSLGLAMTDASQMYAPSAFARGAPPPPTSLVSKTLLSNLRSENLDKISILDFDPLELARQLTILDSKLYCAIGPEELLGSKYSKETREAGASDDVHVKSMSSTSTRITGWISECILGEVDARKRTQLLKFFIKLGDRCEQLNNFHTLMAIQCALNSSTIARLKKTWDGLSQKYRGMMDHQRRVVEHTRNYAGYRARLRGTSPPAVPFLGLFLTDLTFCHEGNAPTRPCPSKPDKKLLNFDKYVKISRIVGEVQRFQVPYNLVEVAEMQKFLQRALDDVQGGNGGRGADDLYRRSLLLEPRAGSKSNNGSIGVAGGANGGAVSNQGAITGSNTGSLSGSVAMRSGGGDGGKMGGLDIFNWRTDRA</sequence>
<dbReference type="SMART" id="SM00147">
    <property type="entry name" value="RasGEF"/>
    <property type="match status" value="1"/>
</dbReference>
<gene>
    <name evidence="10" type="ORF">BCV70DRAFT_231562</name>
</gene>
<evidence type="ECO:0000259" key="8">
    <source>
        <dbReference type="PROSITE" id="PS50009"/>
    </source>
</evidence>
<dbReference type="SUPFAM" id="SSF48366">
    <property type="entry name" value="Ras GEF"/>
    <property type="match status" value="1"/>
</dbReference>
<evidence type="ECO:0000256" key="2">
    <source>
        <dbReference type="ARBA" id="ARBA00022658"/>
    </source>
</evidence>
<dbReference type="SMART" id="SM00229">
    <property type="entry name" value="RasGEFN"/>
    <property type="match status" value="1"/>
</dbReference>
<dbReference type="GO" id="GO:0007265">
    <property type="term" value="P:Ras protein signal transduction"/>
    <property type="evidence" value="ECO:0007669"/>
    <property type="project" value="TreeGrafter"/>
</dbReference>
<dbReference type="InterPro" id="IPR036028">
    <property type="entry name" value="SH3-like_dom_sf"/>
</dbReference>
<dbReference type="SUPFAM" id="SSF50044">
    <property type="entry name" value="SH3-domain"/>
    <property type="match status" value="1"/>
</dbReference>
<dbReference type="Proteomes" id="UP000246740">
    <property type="component" value="Unassembled WGS sequence"/>
</dbReference>
<protein>
    <submittedName>
        <fullName evidence="10">Ras GEF</fullName>
    </submittedName>
</protein>
<feature type="compositionally biased region" description="Low complexity" evidence="5">
    <location>
        <begin position="958"/>
        <end position="980"/>
    </location>
</feature>
<dbReference type="PANTHER" id="PTHR23113:SF354">
    <property type="entry name" value="BUD SITE SELECTION PROTEIN 5"/>
    <property type="match status" value="1"/>
</dbReference>
<dbReference type="InterPro" id="IPR001452">
    <property type="entry name" value="SH3_domain"/>
</dbReference>
<name>A0A317XR18_9BASI</name>
<evidence type="ECO:0000256" key="1">
    <source>
        <dbReference type="ARBA" id="ARBA00022443"/>
    </source>
</evidence>
<dbReference type="FunFam" id="2.30.30.40:FF:000072">
    <property type="entry name" value="Unconventional Myosin IB"/>
    <property type="match status" value="1"/>
</dbReference>
<feature type="compositionally biased region" description="Polar residues" evidence="5">
    <location>
        <begin position="564"/>
        <end position="576"/>
    </location>
</feature>
<dbReference type="InterPro" id="IPR008937">
    <property type="entry name" value="Ras-like_GEF"/>
</dbReference>
<dbReference type="PROSITE" id="PS00720">
    <property type="entry name" value="RASGEF"/>
    <property type="match status" value="1"/>
</dbReference>
<evidence type="ECO:0000256" key="5">
    <source>
        <dbReference type="SAM" id="MobiDB-lite"/>
    </source>
</evidence>
<dbReference type="InterPro" id="IPR001895">
    <property type="entry name" value="RASGEF_cat_dom"/>
</dbReference>
<feature type="domain" description="Ras-GEF" evidence="8">
    <location>
        <begin position="1249"/>
        <end position="1496"/>
    </location>
</feature>
<feature type="region of interest" description="Disordered" evidence="5">
    <location>
        <begin position="751"/>
        <end position="800"/>
    </location>
</feature>
<evidence type="ECO:0000256" key="6">
    <source>
        <dbReference type="SAM" id="SignalP"/>
    </source>
</evidence>
<dbReference type="Pfam" id="PF07653">
    <property type="entry name" value="SH3_2"/>
    <property type="match status" value="1"/>
</dbReference>
<feature type="region of interest" description="Disordered" evidence="5">
    <location>
        <begin position="532"/>
        <end position="587"/>
    </location>
</feature>
<evidence type="ECO:0000259" key="7">
    <source>
        <dbReference type="PROSITE" id="PS50002"/>
    </source>
</evidence>
<dbReference type="InterPro" id="IPR019804">
    <property type="entry name" value="Ras_G-nucl-exch_fac_CS"/>
</dbReference>
<feature type="region of interest" description="Disordered" evidence="5">
    <location>
        <begin position="821"/>
        <end position="1006"/>
    </location>
</feature>
<dbReference type="InParanoid" id="A0A317XR18"/>
<evidence type="ECO:0000256" key="4">
    <source>
        <dbReference type="PROSITE-ProRule" id="PRU00192"/>
    </source>
</evidence>
<dbReference type="CDD" id="cd00155">
    <property type="entry name" value="RasGEF"/>
    <property type="match status" value="1"/>
</dbReference>
<feature type="compositionally biased region" description="Polar residues" evidence="5">
    <location>
        <begin position="927"/>
        <end position="946"/>
    </location>
</feature>
<feature type="compositionally biased region" description="Acidic residues" evidence="5">
    <location>
        <begin position="827"/>
        <end position="841"/>
    </location>
</feature>
<dbReference type="Gene3D" id="1.20.870.10">
    <property type="entry name" value="Son of sevenless (SoS) protein Chain: S domain 1"/>
    <property type="match status" value="1"/>
</dbReference>
<dbReference type="Pfam" id="PF25006">
    <property type="entry name" value="DUF7783"/>
    <property type="match status" value="1"/>
</dbReference>
<dbReference type="InterPro" id="IPR023578">
    <property type="entry name" value="Ras_GEF_dom_sf"/>
</dbReference>
<dbReference type="CDD" id="cd06224">
    <property type="entry name" value="REM"/>
    <property type="match status" value="1"/>
</dbReference>
<dbReference type="PROSITE" id="PS50212">
    <property type="entry name" value="RASGEF_NTER"/>
    <property type="match status" value="1"/>
</dbReference>
<feature type="signal peptide" evidence="6">
    <location>
        <begin position="1"/>
        <end position="27"/>
    </location>
</feature>
<feature type="region of interest" description="Disordered" evidence="5">
    <location>
        <begin position="417"/>
        <end position="481"/>
    </location>
</feature>
<dbReference type="PROSITE" id="PS50002">
    <property type="entry name" value="SH3"/>
    <property type="match status" value="1"/>
</dbReference>
<dbReference type="EMBL" id="KZ819192">
    <property type="protein sequence ID" value="PWZ00756.1"/>
    <property type="molecule type" value="Genomic_DNA"/>
</dbReference>
<keyword evidence="2 3" id="KW-0344">Guanine-nucleotide releasing factor</keyword>